<keyword evidence="1" id="KW-0540">Nuclease</keyword>
<dbReference type="OrthoDB" id="10320757at2759"/>
<dbReference type="InterPro" id="IPR016191">
    <property type="entry name" value="Ribonuclease/ribotoxin"/>
</dbReference>
<dbReference type="AlphaFoldDB" id="N1JIC8"/>
<evidence type="ECO:0000313" key="4">
    <source>
        <dbReference type="Proteomes" id="UP000015441"/>
    </source>
</evidence>
<dbReference type="Gene3D" id="3.10.450.30">
    <property type="entry name" value="Microbial ribonucleases"/>
    <property type="match status" value="1"/>
</dbReference>
<comment type="caution">
    <text evidence="3">The sequence shown here is derived from an EMBL/GenBank/DDBJ whole genome shotgun (WGS) entry which is preliminary data.</text>
</comment>
<dbReference type="GO" id="GO:0003723">
    <property type="term" value="F:RNA binding"/>
    <property type="evidence" value="ECO:0007669"/>
    <property type="project" value="InterPro"/>
</dbReference>
<evidence type="ECO:0000313" key="3">
    <source>
        <dbReference type="EMBL" id="CCU82649.1"/>
    </source>
</evidence>
<keyword evidence="4" id="KW-1185">Reference proteome</keyword>
<dbReference type="GO" id="GO:0004540">
    <property type="term" value="F:RNA nuclease activity"/>
    <property type="evidence" value="ECO:0007669"/>
    <property type="project" value="InterPro"/>
</dbReference>
<evidence type="ECO:0000256" key="2">
    <source>
        <dbReference type="ARBA" id="ARBA00022801"/>
    </source>
</evidence>
<organism evidence="3 4">
    <name type="scientific">Blumeria graminis f. sp. hordei (strain DH14)</name>
    <name type="common">Barley powdery mildew</name>
    <name type="synonym">Oidium monilioides f. sp. hordei</name>
    <dbReference type="NCBI Taxonomy" id="546991"/>
    <lineage>
        <taxon>Eukaryota</taxon>
        <taxon>Fungi</taxon>
        <taxon>Dikarya</taxon>
        <taxon>Ascomycota</taxon>
        <taxon>Pezizomycotina</taxon>
        <taxon>Leotiomycetes</taxon>
        <taxon>Erysiphales</taxon>
        <taxon>Erysiphaceae</taxon>
        <taxon>Blumeria</taxon>
        <taxon>Blumeria hordei</taxon>
    </lineage>
</organism>
<gene>
    <name evidence="3" type="ORF">BGHDH14_bgh03505</name>
</gene>
<dbReference type="Proteomes" id="UP000015441">
    <property type="component" value="Unassembled WGS sequence"/>
</dbReference>
<keyword evidence="2" id="KW-0378">Hydrolase</keyword>
<reference evidence="3 4" key="1">
    <citation type="journal article" date="2010" name="Science">
        <title>Genome expansion and gene loss in powdery mildew fungi reveal tradeoffs in extreme parasitism.</title>
        <authorList>
            <person name="Spanu P.D."/>
            <person name="Abbott J.C."/>
            <person name="Amselem J."/>
            <person name="Burgis T.A."/>
            <person name="Soanes D.M."/>
            <person name="Stueber K."/>
            <person name="Ver Loren van Themaat E."/>
            <person name="Brown J.K.M."/>
            <person name="Butcher S.A."/>
            <person name="Gurr S.J."/>
            <person name="Lebrun M.-H."/>
            <person name="Ridout C.J."/>
            <person name="Schulze-Lefert P."/>
            <person name="Talbot N.J."/>
            <person name="Ahmadinejad N."/>
            <person name="Ametz C."/>
            <person name="Barton G.R."/>
            <person name="Benjdia M."/>
            <person name="Bidzinski P."/>
            <person name="Bindschedler L.V."/>
            <person name="Both M."/>
            <person name="Brewer M.T."/>
            <person name="Cadle-Davidson L."/>
            <person name="Cadle-Davidson M.M."/>
            <person name="Collemare J."/>
            <person name="Cramer R."/>
            <person name="Frenkel O."/>
            <person name="Godfrey D."/>
            <person name="Harriman J."/>
            <person name="Hoede C."/>
            <person name="King B.C."/>
            <person name="Klages S."/>
            <person name="Kleemann J."/>
            <person name="Knoll D."/>
            <person name="Koti P.S."/>
            <person name="Kreplak J."/>
            <person name="Lopez-Ruiz F.J."/>
            <person name="Lu X."/>
            <person name="Maekawa T."/>
            <person name="Mahanil S."/>
            <person name="Micali C."/>
            <person name="Milgroom M.G."/>
            <person name="Montana G."/>
            <person name="Noir S."/>
            <person name="O'Connell R.J."/>
            <person name="Oberhaensli S."/>
            <person name="Parlange F."/>
            <person name="Pedersen C."/>
            <person name="Quesneville H."/>
            <person name="Reinhardt R."/>
            <person name="Rott M."/>
            <person name="Sacristan S."/>
            <person name="Schmidt S.M."/>
            <person name="Schoen M."/>
            <person name="Skamnioti P."/>
            <person name="Sommer H."/>
            <person name="Stephens A."/>
            <person name="Takahara H."/>
            <person name="Thordal-Christensen H."/>
            <person name="Vigouroux M."/>
            <person name="Wessling R."/>
            <person name="Wicker T."/>
            <person name="Panstruga R."/>
        </authorList>
    </citation>
    <scope>NUCLEOTIDE SEQUENCE [LARGE SCALE GENOMIC DNA]</scope>
    <source>
        <strain evidence="3">DH14</strain>
    </source>
</reference>
<dbReference type="EMBL" id="CAUH01006734">
    <property type="protein sequence ID" value="CCU82649.1"/>
    <property type="molecule type" value="Genomic_DNA"/>
</dbReference>
<dbReference type="InParanoid" id="N1JIC8"/>
<sequence length="411" mass="47051">MPKIYRLAVGLFFSEYLQRNIFHASGADLPIGEPEKILNDYVCRDQYFTGATVKASVEHACKFMHTTKRDVIFPALLEEYTALGRDSGTLLTWPLTYENRVYKYGTKGKIRAIFNIECELVGVIIRHESHVQACFELSHDENDQIDEETSLVSQKYVGYKCPLAAFSLSYVRDSFHKALLPSVSYFPKPYLTGTFSRLGDDEPLVWPLFSDHILSPNGRNADINQRYFVVFSRKEGILKIIQIHMGVEQKCEYIRKTIVPFISRLNDPESPQSIEELNDSGRDCSGQIFTGRFIEMNRKKAMIAIADKIRGNNAITISRARRGKGVQFRSWIWPIRGWETYRKGPTSNMSYALIFGPKLQFLDVYVLRKSGFTKCNKINDSKRAVNEIQDTGIDLNVPAFCDGYDGFERDC</sequence>
<evidence type="ECO:0000256" key="1">
    <source>
        <dbReference type="ARBA" id="ARBA00022722"/>
    </source>
</evidence>
<dbReference type="HOGENOM" id="CLU_055647_0_0_1"/>
<dbReference type="GO" id="GO:0016787">
    <property type="term" value="F:hydrolase activity"/>
    <property type="evidence" value="ECO:0007669"/>
    <property type="project" value="UniProtKB-KW"/>
</dbReference>
<protein>
    <submittedName>
        <fullName evidence="3">Uncharacterized protein</fullName>
    </submittedName>
</protein>
<proteinExistence type="predicted"/>
<dbReference type="SUPFAM" id="SSF53933">
    <property type="entry name" value="Microbial ribonucleases"/>
    <property type="match status" value="1"/>
</dbReference>
<accession>N1JIC8</accession>
<name>N1JIC8_BLUG1</name>